<dbReference type="Pfam" id="PF01554">
    <property type="entry name" value="MatE"/>
    <property type="match status" value="2"/>
</dbReference>
<feature type="transmembrane region" description="Helical" evidence="7">
    <location>
        <begin position="355"/>
        <end position="374"/>
    </location>
</feature>
<comment type="caution">
    <text evidence="8">The sequence shown here is derived from an EMBL/GenBank/DDBJ whole genome shotgun (WGS) entry which is preliminary data.</text>
</comment>
<feature type="transmembrane region" description="Helical" evidence="7">
    <location>
        <begin position="412"/>
        <end position="431"/>
    </location>
</feature>
<dbReference type="InterPro" id="IPR048279">
    <property type="entry name" value="MdtK-like"/>
</dbReference>
<evidence type="ECO:0000256" key="5">
    <source>
        <dbReference type="ARBA" id="ARBA00022989"/>
    </source>
</evidence>
<evidence type="ECO:0000256" key="7">
    <source>
        <dbReference type="SAM" id="Phobius"/>
    </source>
</evidence>
<gene>
    <name evidence="8" type="ORF">DBZ36_10890</name>
</gene>
<feature type="transmembrane region" description="Helical" evidence="7">
    <location>
        <begin position="133"/>
        <end position="153"/>
    </location>
</feature>
<keyword evidence="3" id="KW-1003">Cell membrane</keyword>
<keyword evidence="4 7" id="KW-0812">Transmembrane</keyword>
<keyword evidence="6 7" id="KW-0472">Membrane</keyword>
<feature type="transmembrane region" description="Helical" evidence="7">
    <location>
        <begin position="165"/>
        <end position="184"/>
    </location>
</feature>
<feature type="transmembrane region" description="Helical" evidence="7">
    <location>
        <begin position="52"/>
        <end position="78"/>
    </location>
</feature>
<organism evidence="8 9">
    <name type="scientific">Alginatibacterium sediminis</name>
    <dbReference type="NCBI Taxonomy" id="2164068"/>
    <lineage>
        <taxon>Bacteria</taxon>
        <taxon>Pseudomonadati</taxon>
        <taxon>Pseudomonadota</taxon>
        <taxon>Gammaproteobacteria</taxon>
        <taxon>Alteromonadales</taxon>
        <taxon>Alteromonadaceae</taxon>
        <taxon>Alginatibacterium</taxon>
    </lineage>
</organism>
<evidence type="ECO:0000256" key="4">
    <source>
        <dbReference type="ARBA" id="ARBA00022692"/>
    </source>
</evidence>
<proteinExistence type="predicted"/>
<dbReference type="OrthoDB" id="9806302at2"/>
<keyword evidence="2" id="KW-0813">Transport</keyword>
<comment type="subcellular location">
    <subcellularLocation>
        <location evidence="1">Cell inner membrane</location>
        <topology evidence="1">Multi-pass membrane protein</topology>
    </subcellularLocation>
</comment>
<evidence type="ECO:0000313" key="8">
    <source>
        <dbReference type="EMBL" id="RKF17763.1"/>
    </source>
</evidence>
<protein>
    <submittedName>
        <fullName evidence="8">MATE family efflux transporter</fullName>
    </submittedName>
</protein>
<reference evidence="8 9" key="1">
    <citation type="submission" date="2018-09" db="EMBL/GenBank/DDBJ databases">
        <authorList>
            <person name="Wang Z."/>
        </authorList>
    </citation>
    <scope>NUCLEOTIDE SEQUENCE [LARGE SCALE GENOMIC DNA]</scope>
    <source>
        <strain evidence="8 9">ALS 81</strain>
    </source>
</reference>
<name>A0A420EAT4_9ALTE</name>
<dbReference type="GO" id="GO:0005886">
    <property type="term" value="C:plasma membrane"/>
    <property type="evidence" value="ECO:0007669"/>
    <property type="project" value="UniProtKB-SubCell"/>
</dbReference>
<dbReference type="CDD" id="cd13134">
    <property type="entry name" value="MATE_like_8"/>
    <property type="match status" value="1"/>
</dbReference>
<feature type="transmembrane region" description="Helical" evidence="7">
    <location>
        <begin position="190"/>
        <end position="216"/>
    </location>
</feature>
<evidence type="ECO:0000256" key="3">
    <source>
        <dbReference type="ARBA" id="ARBA00022475"/>
    </source>
</evidence>
<dbReference type="InterPro" id="IPR047135">
    <property type="entry name" value="YsiQ"/>
</dbReference>
<dbReference type="AlphaFoldDB" id="A0A420EAT4"/>
<dbReference type="EMBL" id="RAQO01000006">
    <property type="protein sequence ID" value="RKF17763.1"/>
    <property type="molecule type" value="Genomic_DNA"/>
</dbReference>
<accession>A0A420EAT4</accession>
<evidence type="ECO:0000313" key="9">
    <source>
        <dbReference type="Proteomes" id="UP000286482"/>
    </source>
</evidence>
<dbReference type="GO" id="GO:0015297">
    <property type="term" value="F:antiporter activity"/>
    <property type="evidence" value="ECO:0007669"/>
    <property type="project" value="InterPro"/>
</dbReference>
<evidence type="ECO:0000256" key="1">
    <source>
        <dbReference type="ARBA" id="ARBA00004429"/>
    </source>
</evidence>
<dbReference type="NCBIfam" id="TIGR00797">
    <property type="entry name" value="matE"/>
    <property type="match status" value="1"/>
</dbReference>
<evidence type="ECO:0000256" key="2">
    <source>
        <dbReference type="ARBA" id="ARBA00022448"/>
    </source>
</evidence>
<dbReference type="InterPro" id="IPR002528">
    <property type="entry name" value="MATE_fam"/>
</dbReference>
<dbReference type="PANTHER" id="PTHR42925:SF1">
    <property type="entry name" value="VIRULENCE FACTOR MVIN"/>
    <property type="match status" value="1"/>
</dbReference>
<dbReference type="PIRSF" id="PIRSF006603">
    <property type="entry name" value="DinF"/>
    <property type="match status" value="1"/>
</dbReference>
<dbReference type="PANTHER" id="PTHR42925">
    <property type="entry name" value="MULTIDRUG AND TOXIN EFFLUX PROTEIN MATE FAMILY"/>
    <property type="match status" value="1"/>
</dbReference>
<feature type="transmembrane region" description="Helical" evidence="7">
    <location>
        <begin position="386"/>
        <end position="406"/>
    </location>
</feature>
<dbReference type="GO" id="GO:0042910">
    <property type="term" value="F:xenobiotic transmembrane transporter activity"/>
    <property type="evidence" value="ECO:0007669"/>
    <property type="project" value="InterPro"/>
</dbReference>
<sequence length="450" mass="49224">MRMPNSTITKRMSIVALTWPIFIETALRMGLSTADIFMLSAYSDKAVAAVGLITQVMFLLIIMSMMVSTGAGILISQYNGAEKPARASEVSVVAIYMTLALGVFLGAVMYFGADLFLSWFELEPAVSQFGFDYLVVTGSCALSLAMGVTLSTILRANGYSRSPMVVNLIAGGINIIGNYFALFGPFGLPIYGVTGVAIATVFSQVFSAAVLGWVIYRKGIHVPLHRVAQIPKHMYFRVFRIGALNAGEMLSYNLAQMTIIYFISQMGTASLTAYTYAQNIGRLTFTFSLALGQGTQIQTGYYVGKSWLNEISVRVQRYFFIGFAVSLTIVLLFVWQRFNIAQLFTDNAEIVELTALLLVGSVFLETGRVFNLVFISGLKGAGDVAYPVKVGLICMWGVGVGLAWFLGLHLGWGVIGAWLAIGADEWVRGLIMTKRWRSGEWRKFAFTGLS</sequence>
<dbReference type="Proteomes" id="UP000286482">
    <property type="component" value="Unassembled WGS sequence"/>
</dbReference>
<keyword evidence="5 7" id="KW-1133">Transmembrane helix</keyword>
<evidence type="ECO:0000256" key="6">
    <source>
        <dbReference type="ARBA" id="ARBA00023136"/>
    </source>
</evidence>
<keyword evidence="9" id="KW-1185">Reference proteome</keyword>
<feature type="transmembrane region" description="Helical" evidence="7">
    <location>
        <begin position="90"/>
        <end position="113"/>
    </location>
</feature>
<feature type="transmembrane region" description="Helical" evidence="7">
    <location>
        <begin position="318"/>
        <end position="335"/>
    </location>
</feature>